<accession>A0A5M8RXI6</accession>
<evidence type="ECO:0000313" key="1">
    <source>
        <dbReference type="EMBL" id="KAA6450522.1"/>
    </source>
</evidence>
<gene>
    <name evidence="1" type="ORF">DX927_06540</name>
</gene>
<dbReference type="AlphaFoldDB" id="A0A5M8RXI6"/>
<protein>
    <submittedName>
        <fullName evidence="1">Uncharacterized protein</fullName>
    </submittedName>
</protein>
<name>A0A5M8RXI6_9BACI</name>
<sequence>MRQLNYAWRNVYRLIQRYELVVTNCHKQGLLEDLPVSLTPTELHNESLFTSTKIHSVLLFTG</sequence>
<evidence type="ECO:0000313" key="2">
    <source>
        <dbReference type="Proteomes" id="UP000324326"/>
    </source>
</evidence>
<reference evidence="1 2" key="1">
    <citation type="submission" date="2018-08" db="EMBL/GenBank/DDBJ databases">
        <title>Bacillus phenotypic plasticity.</title>
        <authorList>
            <person name="Hurtado E."/>
        </authorList>
    </citation>
    <scope>NUCLEOTIDE SEQUENCE [LARGE SCALE GENOMIC DNA]</scope>
    <source>
        <strain evidence="1 2">427</strain>
    </source>
</reference>
<proteinExistence type="predicted"/>
<dbReference type="EMBL" id="QSND01000002">
    <property type="protein sequence ID" value="KAA6450522.1"/>
    <property type="molecule type" value="Genomic_DNA"/>
</dbReference>
<dbReference type="Proteomes" id="UP000324326">
    <property type="component" value="Unassembled WGS sequence"/>
</dbReference>
<organism evidence="1 2">
    <name type="scientific">Bacillus swezeyi</name>
    <dbReference type="NCBI Taxonomy" id="1925020"/>
    <lineage>
        <taxon>Bacteria</taxon>
        <taxon>Bacillati</taxon>
        <taxon>Bacillota</taxon>
        <taxon>Bacilli</taxon>
        <taxon>Bacillales</taxon>
        <taxon>Bacillaceae</taxon>
        <taxon>Bacillus</taxon>
    </lineage>
</organism>
<comment type="caution">
    <text evidence="1">The sequence shown here is derived from an EMBL/GenBank/DDBJ whole genome shotgun (WGS) entry which is preliminary data.</text>
</comment>